<protein>
    <submittedName>
        <fullName evidence="1">Uncharacterized protein</fullName>
    </submittedName>
</protein>
<reference evidence="1" key="2">
    <citation type="submission" date="2020-10" db="EMBL/GenBank/DDBJ databases">
        <authorList>
            <person name="Cooper E.A."/>
            <person name="Brenton Z.W."/>
            <person name="Flinn B.S."/>
            <person name="Jenkins J."/>
            <person name="Shu S."/>
            <person name="Flowers D."/>
            <person name="Luo F."/>
            <person name="Wang Y."/>
            <person name="Xia P."/>
            <person name="Barry K."/>
            <person name="Daum C."/>
            <person name="Lipzen A."/>
            <person name="Yoshinaga Y."/>
            <person name="Schmutz J."/>
            <person name="Saski C."/>
            <person name="Vermerris W."/>
            <person name="Kresovich S."/>
        </authorList>
    </citation>
    <scope>NUCLEOTIDE SEQUENCE</scope>
</reference>
<proteinExistence type="predicted"/>
<dbReference type="AlphaFoldDB" id="A0A921QHI8"/>
<dbReference type="Proteomes" id="UP000807115">
    <property type="component" value="Chromosome 8"/>
</dbReference>
<sequence>MCSSLPASIPILIRLEHFQQTTYHRLPILYLGSVGKKLCSNSLPITLPKFLLPLPRSVGPTKVPTYFSLRLSSPTNHPTNTCPIGAAPLTQSGG</sequence>
<gene>
    <name evidence="1" type="ORF">BDA96_08G183600</name>
</gene>
<accession>A0A921QHI8</accession>
<name>A0A921QHI8_SORBI</name>
<comment type="caution">
    <text evidence="1">The sequence shown here is derived from an EMBL/GenBank/DDBJ whole genome shotgun (WGS) entry which is preliminary data.</text>
</comment>
<reference evidence="1" key="1">
    <citation type="journal article" date="2019" name="BMC Genomics">
        <title>A new reference genome for Sorghum bicolor reveals high levels of sequence similarity between sweet and grain genotypes: implications for the genetics of sugar metabolism.</title>
        <authorList>
            <person name="Cooper E.A."/>
            <person name="Brenton Z.W."/>
            <person name="Flinn B.S."/>
            <person name="Jenkins J."/>
            <person name="Shu S."/>
            <person name="Flowers D."/>
            <person name="Luo F."/>
            <person name="Wang Y."/>
            <person name="Xia P."/>
            <person name="Barry K."/>
            <person name="Daum C."/>
            <person name="Lipzen A."/>
            <person name="Yoshinaga Y."/>
            <person name="Schmutz J."/>
            <person name="Saski C."/>
            <person name="Vermerris W."/>
            <person name="Kresovich S."/>
        </authorList>
    </citation>
    <scope>NUCLEOTIDE SEQUENCE</scope>
</reference>
<dbReference type="EMBL" id="CM027687">
    <property type="protein sequence ID" value="KAG0521701.1"/>
    <property type="molecule type" value="Genomic_DNA"/>
</dbReference>
<evidence type="ECO:0000313" key="2">
    <source>
        <dbReference type="Proteomes" id="UP000807115"/>
    </source>
</evidence>
<organism evidence="1 2">
    <name type="scientific">Sorghum bicolor</name>
    <name type="common">Sorghum</name>
    <name type="synonym">Sorghum vulgare</name>
    <dbReference type="NCBI Taxonomy" id="4558"/>
    <lineage>
        <taxon>Eukaryota</taxon>
        <taxon>Viridiplantae</taxon>
        <taxon>Streptophyta</taxon>
        <taxon>Embryophyta</taxon>
        <taxon>Tracheophyta</taxon>
        <taxon>Spermatophyta</taxon>
        <taxon>Magnoliopsida</taxon>
        <taxon>Liliopsida</taxon>
        <taxon>Poales</taxon>
        <taxon>Poaceae</taxon>
        <taxon>PACMAD clade</taxon>
        <taxon>Panicoideae</taxon>
        <taxon>Andropogonodae</taxon>
        <taxon>Andropogoneae</taxon>
        <taxon>Sorghinae</taxon>
        <taxon>Sorghum</taxon>
    </lineage>
</organism>
<evidence type="ECO:0000313" key="1">
    <source>
        <dbReference type="EMBL" id="KAG0521701.1"/>
    </source>
</evidence>